<name>A0A7M5XL76_9CNID</name>
<evidence type="ECO:0000256" key="2">
    <source>
        <dbReference type="SAM" id="Phobius"/>
    </source>
</evidence>
<dbReference type="EnsemblMetazoa" id="CLYHEMT023998.1">
    <property type="protein sequence ID" value="CLYHEMP023998.1"/>
    <property type="gene ID" value="CLYHEMG023998"/>
</dbReference>
<feature type="compositionally biased region" description="Basic and acidic residues" evidence="1">
    <location>
        <begin position="7"/>
        <end position="23"/>
    </location>
</feature>
<reference evidence="3" key="1">
    <citation type="submission" date="2021-01" db="UniProtKB">
        <authorList>
            <consortium name="EnsemblMetazoa"/>
        </authorList>
    </citation>
    <scope>IDENTIFICATION</scope>
</reference>
<keyword evidence="2" id="KW-0472">Membrane</keyword>
<feature type="region of interest" description="Disordered" evidence="1">
    <location>
        <begin position="1"/>
        <end position="23"/>
    </location>
</feature>
<evidence type="ECO:0000256" key="1">
    <source>
        <dbReference type="SAM" id="MobiDB-lite"/>
    </source>
</evidence>
<protein>
    <submittedName>
        <fullName evidence="3">Uncharacterized protein</fullName>
    </submittedName>
</protein>
<keyword evidence="2" id="KW-0812">Transmembrane</keyword>
<accession>A0A7M5XL76</accession>
<feature type="transmembrane region" description="Helical" evidence="2">
    <location>
        <begin position="77"/>
        <end position="101"/>
    </location>
</feature>
<keyword evidence="2" id="KW-1133">Transmembrane helix</keyword>
<keyword evidence="4" id="KW-1185">Reference proteome</keyword>
<dbReference type="Gene3D" id="3.30.420.150">
    <property type="entry name" value="Exopolyphosphatase. Domain 2"/>
    <property type="match status" value="1"/>
</dbReference>
<sequence length="508" mass="57709">EVNFNLTRRDYQSKKTGTESEEDHVTNGDVIIKMHPFVRQTTVTSAFGRQSTFDLLDDEVLLSTDDKKRRKRLTRRGVLILILGSFIVLCAAGGLGTMAYFHKKAWHRVKYGRLAMVLDASPNNNTKITMHLYELSAKDRISEIDQSACQGLKPKHITLCINQTLKDYSDIGPKIPLHVLYRKGANESMMAYFKGNLTNQISPPSFEEVDENKKLIFLWLMIYRNLKSKSFNLFRTTKSSVEYVGETVPSNGTAKDTFTASDGVVLTSFRIPKEDIFNKQRLVLVKSFNTNESNINDPCGEKGSVKYITTTHSWSKNDTTEYNISLLGTEDFETCIESLKTALSIENQDDSSLHDLTKLKDKFLTQSQILISSSNIEQSLESMNNESYSLDYLYNKTAIGCASSVEDKRKQCFGAVVELFFLKNVLKIDSTKNYFKKVTDMPNWTLGWLNEKYHTQNTQTAKRELFSPKTYEKYEKISGTIFTPLAVVFGFILIIGLIFVIIGNAHLP</sequence>
<evidence type="ECO:0000313" key="4">
    <source>
        <dbReference type="Proteomes" id="UP000594262"/>
    </source>
</evidence>
<dbReference type="AlphaFoldDB" id="A0A7M5XL76"/>
<evidence type="ECO:0000313" key="3">
    <source>
        <dbReference type="EnsemblMetazoa" id="CLYHEMP023998.1"/>
    </source>
</evidence>
<feature type="transmembrane region" description="Helical" evidence="2">
    <location>
        <begin position="481"/>
        <end position="502"/>
    </location>
</feature>
<organism evidence="3 4">
    <name type="scientific">Clytia hemisphaerica</name>
    <dbReference type="NCBI Taxonomy" id="252671"/>
    <lineage>
        <taxon>Eukaryota</taxon>
        <taxon>Metazoa</taxon>
        <taxon>Cnidaria</taxon>
        <taxon>Hydrozoa</taxon>
        <taxon>Hydroidolina</taxon>
        <taxon>Leptothecata</taxon>
        <taxon>Obeliida</taxon>
        <taxon>Clytiidae</taxon>
        <taxon>Clytia</taxon>
    </lineage>
</organism>
<dbReference type="Proteomes" id="UP000594262">
    <property type="component" value="Unplaced"/>
</dbReference>
<proteinExistence type="predicted"/>